<evidence type="ECO:0000313" key="2">
    <source>
        <dbReference type="WBParaSite" id="L893_g22786.t1"/>
    </source>
</evidence>
<reference evidence="2" key="1">
    <citation type="submission" date="2016-11" db="UniProtKB">
        <authorList>
            <consortium name="WormBaseParasite"/>
        </authorList>
    </citation>
    <scope>IDENTIFICATION</scope>
</reference>
<organism evidence="1 2">
    <name type="scientific">Steinernema glaseri</name>
    <dbReference type="NCBI Taxonomy" id="37863"/>
    <lineage>
        <taxon>Eukaryota</taxon>
        <taxon>Metazoa</taxon>
        <taxon>Ecdysozoa</taxon>
        <taxon>Nematoda</taxon>
        <taxon>Chromadorea</taxon>
        <taxon>Rhabditida</taxon>
        <taxon>Tylenchina</taxon>
        <taxon>Panagrolaimomorpha</taxon>
        <taxon>Strongyloidoidea</taxon>
        <taxon>Steinernematidae</taxon>
        <taxon>Steinernema</taxon>
    </lineage>
</organism>
<proteinExistence type="predicted"/>
<name>A0A1I7Z4U0_9BILA</name>
<evidence type="ECO:0000313" key="1">
    <source>
        <dbReference type="Proteomes" id="UP000095287"/>
    </source>
</evidence>
<protein>
    <submittedName>
        <fullName evidence="2">Uncharacterized protein</fullName>
    </submittedName>
</protein>
<keyword evidence="1" id="KW-1185">Reference proteome</keyword>
<dbReference type="AlphaFoldDB" id="A0A1I7Z4U0"/>
<dbReference type="WBParaSite" id="L893_g22786.t1">
    <property type="protein sequence ID" value="L893_g22786.t1"/>
    <property type="gene ID" value="L893_g22786"/>
</dbReference>
<accession>A0A1I7Z4U0</accession>
<dbReference type="Proteomes" id="UP000095287">
    <property type="component" value="Unplaced"/>
</dbReference>
<sequence>MDRRSTSTSRNCLFLSVYLNFLHSLNISICGDAIHLLLNAEERRCPSTLAVSDRGDNLEEGERRPSYKTVLMDAQYRHCAYCASTKRHGSPLLPYLMFSIHG</sequence>